<dbReference type="PANTHER" id="PTHR30349:SF41">
    <property type="entry name" value="INTEGRASE_RECOMBINASE PROTEIN MJ0367-RELATED"/>
    <property type="match status" value="1"/>
</dbReference>
<dbReference type="AlphaFoldDB" id="U3B8N4"/>
<sequence length="649" mass="74798">MVVLNMRYLTQRSSGIWYFRYQIPPKYRPQFFGKMELKKSLHTKCRVTAKLRASHIQQELWQELLLLEHQSNKNTSNSSLSDLLPKFFELEERNVWGFSDGEKNKIIEVLSNCLSTLESQPQLLRAQQRRIALRNEGSNGWIESIELIEGIWDRSKSSVEHANSYISELPWAKNAERSYYYEEIVNVAITLCKFVESFQKCLDVLDVPKARAILDELHRYEWIDIQKLNKPLIACDYYQESASITDTMAFQVNINRSSVLSKPTPDLSDNSHMLEVANPVSAVNIEDILKGYRLEKDNLNKGKKEVKAVVTACRLVHDLLGSSDMANVSRDDVNRIIPLIKQFPANARSLANKKHFDGLSATQIIEKNKDVGGALRKEEQAMRDIERASSVYRWAIEHNKITYNPFNGLSKSKSKSKAKRTVDAIDDDKSKKEPFTAGDLRKIFSHPVYTQLRIGINTRDKIRLNYQYWVMLIALTTGARPNEICQLRLRDVQFREGILCFLVQESESDQSVKNANAVRIIPVPDVLFRLGFQSYLDSVKGEDLLFPDLTYTEKSGFYGKVEDWFTRTFSMPMGLSLQNKSFYSFRHSFIFDYQKRGKRCPIVAQLVGHENGCITDDTYGGRFSVKKLKEKIDELNVDDILINVLLYKV</sequence>
<dbReference type="SUPFAM" id="SSF56349">
    <property type="entry name" value="DNA breaking-rejoining enzymes"/>
    <property type="match status" value="1"/>
</dbReference>
<dbReference type="InterPro" id="IPR046668">
    <property type="entry name" value="DUF6538"/>
</dbReference>
<evidence type="ECO:0000256" key="3">
    <source>
        <dbReference type="ARBA" id="ARBA00023125"/>
    </source>
</evidence>
<keyword evidence="2" id="KW-0229">DNA integration</keyword>
<evidence type="ECO:0000256" key="4">
    <source>
        <dbReference type="ARBA" id="ARBA00023172"/>
    </source>
</evidence>
<protein>
    <recommendedName>
        <fullName evidence="5">Tyr recombinase domain-containing protein</fullName>
    </recommendedName>
</protein>
<reference evidence="6 7" key="1">
    <citation type="submission" date="2013-09" db="EMBL/GenBank/DDBJ databases">
        <title>Whole genome shotgun sequence of Vibrio proteolyticus NBRC 13287.</title>
        <authorList>
            <person name="Isaki S."/>
            <person name="Hosoyama A."/>
            <person name="Numata M."/>
            <person name="Hashimoto M."/>
            <person name="Hosoyama Y."/>
            <person name="Tsuchikane K."/>
            <person name="Noguchi M."/>
            <person name="Hirakata S."/>
            <person name="Ichikawa N."/>
            <person name="Ohji S."/>
            <person name="Yamazoe A."/>
            <person name="Fujita N."/>
        </authorList>
    </citation>
    <scope>NUCLEOTIDE SEQUENCE [LARGE SCALE GENOMIC DNA]</scope>
    <source>
        <strain evidence="6 7">NBRC 13287</strain>
    </source>
</reference>
<dbReference type="GO" id="GO:0015074">
    <property type="term" value="P:DNA integration"/>
    <property type="evidence" value="ECO:0007669"/>
    <property type="project" value="UniProtKB-KW"/>
</dbReference>
<dbReference type="Pfam" id="PF20172">
    <property type="entry name" value="DUF6538"/>
    <property type="match status" value="1"/>
</dbReference>
<name>U3B8N4_VIBPR</name>
<proteinExistence type="inferred from homology"/>
<dbReference type="eggNOG" id="COG0582">
    <property type="taxonomic scope" value="Bacteria"/>
</dbReference>
<evidence type="ECO:0000313" key="6">
    <source>
        <dbReference type="EMBL" id="GAD66204.1"/>
    </source>
</evidence>
<evidence type="ECO:0000313" key="7">
    <source>
        <dbReference type="Proteomes" id="UP000016570"/>
    </source>
</evidence>
<dbReference type="PANTHER" id="PTHR30349">
    <property type="entry name" value="PHAGE INTEGRASE-RELATED"/>
    <property type="match status" value="1"/>
</dbReference>
<dbReference type="GO" id="GO:0006310">
    <property type="term" value="P:DNA recombination"/>
    <property type="evidence" value="ECO:0007669"/>
    <property type="project" value="UniProtKB-KW"/>
</dbReference>
<evidence type="ECO:0000256" key="2">
    <source>
        <dbReference type="ARBA" id="ARBA00022908"/>
    </source>
</evidence>
<dbReference type="GO" id="GO:0003677">
    <property type="term" value="F:DNA binding"/>
    <property type="evidence" value="ECO:0007669"/>
    <property type="project" value="UniProtKB-KW"/>
</dbReference>
<dbReference type="InterPro" id="IPR011010">
    <property type="entry name" value="DNA_brk_join_enz"/>
</dbReference>
<dbReference type="Proteomes" id="UP000016570">
    <property type="component" value="Unassembled WGS sequence"/>
</dbReference>
<dbReference type="InterPro" id="IPR002104">
    <property type="entry name" value="Integrase_catalytic"/>
</dbReference>
<evidence type="ECO:0000256" key="1">
    <source>
        <dbReference type="ARBA" id="ARBA00008857"/>
    </source>
</evidence>
<comment type="caution">
    <text evidence="6">The sequence shown here is derived from an EMBL/GenBank/DDBJ whole genome shotgun (WGS) entry which is preliminary data.</text>
</comment>
<dbReference type="EMBL" id="BATJ01000003">
    <property type="protein sequence ID" value="GAD66204.1"/>
    <property type="molecule type" value="Genomic_DNA"/>
</dbReference>
<dbReference type="InterPro" id="IPR013762">
    <property type="entry name" value="Integrase-like_cat_sf"/>
</dbReference>
<keyword evidence="7" id="KW-1185">Reference proteome</keyword>
<comment type="similarity">
    <text evidence="1">Belongs to the 'phage' integrase family.</text>
</comment>
<gene>
    <name evidence="6" type="ORF">VPR01S_03_01130</name>
</gene>
<dbReference type="PROSITE" id="PS51898">
    <property type="entry name" value="TYR_RECOMBINASE"/>
    <property type="match status" value="1"/>
</dbReference>
<dbReference type="CDD" id="cd01184">
    <property type="entry name" value="INT_C_like_1"/>
    <property type="match status" value="1"/>
</dbReference>
<feature type="domain" description="Tyr recombinase" evidence="5">
    <location>
        <begin position="430"/>
        <end position="633"/>
    </location>
</feature>
<accession>U3B8N4</accession>
<keyword evidence="3" id="KW-0238">DNA-binding</keyword>
<dbReference type="Pfam" id="PF00589">
    <property type="entry name" value="Phage_integrase"/>
    <property type="match status" value="1"/>
</dbReference>
<organism evidence="6 7">
    <name type="scientific">Vibrio proteolyticus NBRC 13287</name>
    <dbReference type="NCBI Taxonomy" id="1219065"/>
    <lineage>
        <taxon>Bacteria</taxon>
        <taxon>Pseudomonadati</taxon>
        <taxon>Pseudomonadota</taxon>
        <taxon>Gammaproteobacteria</taxon>
        <taxon>Vibrionales</taxon>
        <taxon>Vibrionaceae</taxon>
        <taxon>Vibrio</taxon>
    </lineage>
</organism>
<dbReference type="Gene3D" id="1.10.443.10">
    <property type="entry name" value="Intergrase catalytic core"/>
    <property type="match status" value="1"/>
</dbReference>
<evidence type="ECO:0000259" key="5">
    <source>
        <dbReference type="PROSITE" id="PS51898"/>
    </source>
</evidence>
<dbReference type="InterPro" id="IPR050090">
    <property type="entry name" value="Tyrosine_recombinase_XerCD"/>
</dbReference>
<keyword evidence="4" id="KW-0233">DNA recombination</keyword>